<name>A0A0R2L1D5_LACAM</name>
<evidence type="ECO:0000256" key="4">
    <source>
        <dbReference type="ARBA" id="ARBA00022801"/>
    </source>
</evidence>
<dbReference type="SUPFAM" id="SSF51445">
    <property type="entry name" value="(Trans)glycosidases"/>
    <property type="match status" value="1"/>
</dbReference>
<dbReference type="GO" id="GO:0005975">
    <property type="term" value="P:carbohydrate metabolic process"/>
    <property type="evidence" value="ECO:0007669"/>
    <property type="project" value="InterPro"/>
</dbReference>
<dbReference type="InterPro" id="IPR050226">
    <property type="entry name" value="NagZ_Beta-hexosaminidase"/>
</dbReference>
<dbReference type="Pfam" id="PF00933">
    <property type="entry name" value="Glyco_hydro_3"/>
    <property type="match status" value="1"/>
</dbReference>
<gene>
    <name evidence="7" type="ORF">IV44_GL000525</name>
</gene>
<dbReference type="GO" id="GO:0009254">
    <property type="term" value="P:peptidoglycan turnover"/>
    <property type="evidence" value="ECO:0007669"/>
    <property type="project" value="TreeGrafter"/>
</dbReference>
<dbReference type="EMBL" id="JQBQ01000002">
    <property type="protein sequence ID" value="KRN92938.1"/>
    <property type="molecule type" value="Genomic_DNA"/>
</dbReference>
<evidence type="ECO:0000313" key="8">
    <source>
        <dbReference type="Proteomes" id="UP000051529"/>
    </source>
</evidence>
<proteinExistence type="inferred from homology"/>
<dbReference type="EC" id="3.2.1.52" evidence="3"/>
<keyword evidence="5" id="KW-0326">Glycosidase</keyword>
<feature type="domain" description="Glycoside hydrolase family 3 N-terminal" evidence="6">
    <location>
        <begin position="70"/>
        <end position="388"/>
    </location>
</feature>
<reference evidence="7 8" key="1">
    <citation type="journal article" date="2015" name="Genome Announc.">
        <title>Expanding the biotechnology potential of lactobacilli through comparative genomics of 213 strains and associated genera.</title>
        <authorList>
            <person name="Sun Z."/>
            <person name="Harris H.M."/>
            <person name="McCann A."/>
            <person name="Guo C."/>
            <person name="Argimon S."/>
            <person name="Zhang W."/>
            <person name="Yang X."/>
            <person name="Jeffery I.B."/>
            <person name="Cooney J.C."/>
            <person name="Kagawa T.F."/>
            <person name="Liu W."/>
            <person name="Song Y."/>
            <person name="Salvetti E."/>
            <person name="Wrobel A."/>
            <person name="Rasinkangas P."/>
            <person name="Parkhill J."/>
            <person name="Rea M.C."/>
            <person name="O'Sullivan O."/>
            <person name="Ritari J."/>
            <person name="Douillard F.P."/>
            <person name="Paul Ross R."/>
            <person name="Yang R."/>
            <person name="Briner A.E."/>
            <person name="Felis G.E."/>
            <person name="de Vos W.M."/>
            <person name="Barrangou R."/>
            <person name="Klaenhammer T.R."/>
            <person name="Caufield P.W."/>
            <person name="Cui Y."/>
            <person name="Zhang H."/>
            <person name="O'Toole P.W."/>
        </authorList>
    </citation>
    <scope>NUCLEOTIDE SEQUENCE [LARGE SCALE GENOMIC DNA]</scope>
    <source>
        <strain evidence="7 8">DSM 16698</strain>
    </source>
</reference>
<comment type="similarity">
    <text evidence="2">Belongs to the glycosyl hydrolase 3 family.</text>
</comment>
<evidence type="ECO:0000256" key="3">
    <source>
        <dbReference type="ARBA" id="ARBA00012663"/>
    </source>
</evidence>
<dbReference type="Proteomes" id="UP000051529">
    <property type="component" value="Unassembled WGS sequence"/>
</dbReference>
<accession>A0A0R2L1D5</accession>
<comment type="catalytic activity">
    <reaction evidence="1">
        <text>Hydrolysis of terminal non-reducing N-acetyl-D-hexosamine residues in N-acetyl-beta-D-hexosaminides.</text>
        <dbReference type="EC" id="3.2.1.52"/>
    </reaction>
</comment>
<dbReference type="GO" id="GO:0004563">
    <property type="term" value="F:beta-N-acetylhexosaminidase activity"/>
    <property type="evidence" value="ECO:0007669"/>
    <property type="project" value="UniProtKB-EC"/>
</dbReference>
<dbReference type="PATRIC" id="fig|695563.3.peg.574"/>
<dbReference type="Gene3D" id="3.20.20.300">
    <property type="entry name" value="Glycoside hydrolase, family 3, N-terminal domain"/>
    <property type="match status" value="1"/>
</dbReference>
<dbReference type="InterPro" id="IPR017853">
    <property type="entry name" value="GH"/>
</dbReference>
<dbReference type="AlphaFoldDB" id="A0A0R2L1D5"/>
<evidence type="ECO:0000259" key="6">
    <source>
        <dbReference type="Pfam" id="PF00933"/>
    </source>
</evidence>
<dbReference type="PANTHER" id="PTHR30480">
    <property type="entry name" value="BETA-HEXOSAMINIDASE-RELATED"/>
    <property type="match status" value="1"/>
</dbReference>
<evidence type="ECO:0000256" key="2">
    <source>
        <dbReference type="ARBA" id="ARBA00005336"/>
    </source>
</evidence>
<dbReference type="InterPro" id="IPR036962">
    <property type="entry name" value="Glyco_hydro_3_N_sf"/>
</dbReference>
<comment type="caution">
    <text evidence="7">The sequence shown here is derived from an EMBL/GenBank/DDBJ whole genome shotgun (WGS) entry which is preliminary data.</text>
</comment>
<sequence length="396" mass="44010">MVISTKIIIVKQEGYIMKKKLLILTALATTALLITGCQHQIKANSRTTNFKTTAVKKKTNKIDLILKHMTLNEKIGQLYFAHSTGNTKQMMQDVKKYHLGGTTLFAPDFQNKTKAQFDSEMRNYQKNSNHGLLIATDQEGGTVSRIDTNPSISQRKYPSPQEIYNTQGLTGIQKEDQTVAKILHQNGINMNFAPVADVAKDKNSFIYDRTLGQDYETTAKYIPVAVKSIQSQKVASCLKHFPGYGDAGDTHTGFAQINKPLSEYKKEDFLPFKAGIKAGVDGIMFSHIVIKNIDAKMPASLSPAVHKLLRKNLAYQGLMITDDLQMGAITQYAKQHHINADVLALKAGNDMLLGGNYQTGIIAIKKAVQKGIISQKQINDSVRRILQLKEKLCILK</sequence>
<evidence type="ECO:0000313" key="7">
    <source>
        <dbReference type="EMBL" id="KRN92938.1"/>
    </source>
</evidence>
<evidence type="ECO:0000256" key="1">
    <source>
        <dbReference type="ARBA" id="ARBA00001231"/>
    </source>
</evidence>
<organism evidence="7 8">
    <name type="scientific">Lactobacillus amylovorus subsp. animalium DSM 16698</name>
    <dbReference type="NCBI Taxonomy" id="695563"/>
    <lineage>
        <taxon>Bacteria</taxon>
        <taxon>Bacillati</taxon>
        <taxon>Bacillota</taxon>
        <taxon>Bacilli</taxon>
        <taxon>Lactobacillales</taxon>
        <taxon>Lactobacillaceae</taxon>
        <taxon>Lactobacillus</taxon>
        <taxon>Lactobacillus amylovorus subsp. animalium</taxon>
    </lineage>
</organism>
<protein>
    <recommendedName>
        <fullName evidence="3">beta-N-acetylhexosaminidase</fullName>
        <ecNumber evidence="3">3.2.1.52</ecNumber>
    </recommendedName>
</protein>
<evidence type="ECO:0000256" key="5">
    <source>
        <dbReference type="ARBA" id="ARBA00023295"/>
    </source>
</evidence>
<dbReference type="PANTHER" id="PTHR30480:SF13">
    <property type="entry name" value="BETA-HEXOSAMINIDASE"/>
    <property type="match status" value="1"/>
</dbReference>
<keyword evidence="4" id="KW-0378">Hydrolase</keyword>
<dbReference type="InterPro" id="IPR001764">
    <property type="entry name" value="Glyco_hydro_3_N"/>
</dbReference>